<proteinExistence type="predicted"/>
<feature type="compositionally biased region" description="Basic and acidic residues" evidence="1">
    <location>
        <begin position="53"/>
        <end position="69"/>
    </location>
</feature>
<sequence length="171" mass="18707">MMDKSAGDTAESQARNGKDRSGNDATTAMRNNPLQAKWKPMARQGSIDSIGRTGEEERRHGNSQDDRANSPDSPRQESVSSPKHPPLSDAGSKHGDDLSPTPLNPSELINELHALASSLVQLAYSLEQLEAILHRSSTSGPPKESVTPNLSQLVRDRPDLQEILRQYLFKS</sequence>
<protein>
    <submittedName>
        <fullName evidence="2">Uncharacterized protein</fullName>
    </submittedName>
</protein>
<feature type="region of interest" description="Disordered" evidence="1">
    <location>
        <begin position="1"/>
        <end position="105"/>
    </location>
</feature>
<evidence type="ECO:0000313" key="2">
    <source>
        <dbReference type="EMBL" id="PSR26735.1"/>
    </source>
</evidence>
<evidence type="ECO:0000313" key="3">
    <source>
        <dbReference type="Proteomes" id="UP000242699"/>
    </source>
</evidence>
<organism evidence="2 3">
    <name type="scientific">Sulfobacillus benefaciens</name>
    <dbReference type="NCBI Taxonomy" id="453960"/>
    <lineage>
        <taxon>Bacteria</taxon>
        <taxon>Bacillati</taxon>
        <taxon>Bacillota</taxon>
        <taxon>Clostridia</taxon>
        <taxon>Eubacteriales</taxon>
        <taxon>Clostridiales Family XVII. Incertae Sedis</taxon>
        <taxon>Sulfobacillus</taxon>
    </lineage>
</organism>
<gene>
    <name evidence="2" type="ORF">C7B43_13225</name>
</gene>
<name>A0A2T2WWW9_9FIRM</name>
<reference evidence="2 3" key="1">
    <citation type="journal article" date="2014" name="BMC Genomics">
        <title>Comparison of environmental and isolate Sulfobacillus genomes reveals diverse carbon, sulfur, nitrogen, and hydrogen metabolisms.</title>
        <authorList>
            <person name="Justice N.B."/>
            <person name="Norman A."/>
            <person name="Brown C.T."/>
            <person name="Singh A."/>
            <person name="Thomas B.C."/>
            <person name="Banfield J.F."/>
        </authorList>
    </citation>
    <scope>NUCLEOTIDE SEQUENCE [LARGE SCALE GENOMIC DNA]</scope>
    <source>
        <strain evidence="2">AMDSBA1</strain>
    </source>
</reference>
<dbReference type="AlphaFoldDB" id="A0A2T2WWW9"/>
<evidence type="ECO:0000256" key="1">
    <source>
        <dbReference type="SAM" id="MobiDB-lite"/>
    </source>
</evidence>
<feature type="compositionally biased region" description="Polar residues" evidence="1">
    <location>
        <begin position="70"/>
        <end position="81"/>
    </location>
</feature>
<dbReference type="Proteomes" id="UP000242699">
    <property type="component" value="Unassembled WGS sequence"/>
</dbReference>
<dbReference type="EMBL" id="PXYT01000033">
    <property type="protein sequence ID" value="PSR26735.1"/>
    <property type="molecule type" value="Genomic_DNA"/>
</dbReference>
<feature type="compositionally biased region" description="Polar residues" evidence="1">
    <location>
        <begin position="23"/>
        <end position="34"/>
    </location>
</feature>
<accession>A0A2T2WWW9</accession>
<comment type="caution">
    <text evidence="2">The sequence shown here is derived from an EMBL/GenBank/DDBJ whole genome shotgun (WGS) entry which is preliminary data.</text>
</comment>